<organism evidence="1">
    <name type="scientific">marine sediment metagenome</name>
    <dbReference type="NCBI Taxonomy" id="412755"/>
    <lineage>
        <taxon>unclassified sequences</taxon>
        <taxon>metagenomes</taxon>
        <taxon>ecological metagenomes</taxon>
    </lineage>
</organism>
<accession>X1LJK1</accession>
<comment type="caution">
    <text evidence="1">The sequence shown here is derived from an EMBL/GenBank/DDBJ whole genome shotgun (WGS) entry which is preliminary data.</text>
</comment>
<sequence>TPQHVKAGRILVKAGYMVEAGTIVSFVKTTTKGGVSCQSYL</sequence>
<feature type="non-terminal residue" evidence="1">
    <location>
        <position position="1"/>
    </location>
</feature>
<reference evidence="1" key="1">
    <citation type="journal article" date="2014" name="Front. Microbiol.">
        <title>High frequency of phylogenetically diverse reductive dehalogenase-homologous genes in deep subseafloor sedimentary metagenomes.</title>
        <authorList>
            <person name="Kawai M."/>
            <person name="Futagami T."/>
            <person name="Toyoda A."/>
            <person name="Takaki Y."/>
            <person name="Nishi S."/>
            <person name="Hori S."/>
            <person name="Arai W."/>
            <person name="Tsubouchi T."/>
            <person name="Morono Y."/>
            <person name="Uchiyama I."/>
            <person name="Ito T."/>
            <person name="Fujiyama A."/>
            <person name="Inagaki F."/>
            <person name="Takami H."/>
        </authorList>
    </citation>
    <scope>NUCLEOTIDE SEQUENCE</scope>
    <source>
        <strain evidence="1">Expedition CK06-06</strain>
    </source>
</reference>
<protein>
    <submittedName>
        <fullName evidence="1">Uncharacterized protein</fullName>
    </submittedName>
</protein>
<dbReference type="AlphaFoldDB" id="X1LJK1"/>
<evidence type="ECO:0000313" key="1">
    <source>
        <dbReference type="EMBL" id="GAI02550.1"/>
    </source>
</evidence>
<name>X1LJK1_9ZZZZ</name>
<gene>
    <name evidence="1" type="ORF">S06H3_20881</name>
</gene>
<proteinExistence type="predicted"/>
<dbReference type="EMBL" id="BARV01010876">
    <property type="protein sequence ID" value="GAI02550.1"/>
    <property type="molecule type" value="Genomic_DNA"/>
</dbReference>